<proteinExistence type="predicted"/>
<evidence type="ECO:0000313" key="2">
    <source>
        <dbReference type="Proteomes" id="UP000019197"/>
    </source>
</evidence>
<organism evidence="1 2">
    <name type="scientific">Xenorhabdus cabanillasii JM26</name>
    <dbReference type="NCBI Taxonomy" id="1427517"/>
    <lineage>
        <taxon>Bacteria</taxon>
        <taxon>Pseudomonadati</taxon>
        <taxon>Pseudomonadota</taxon>
        <taxon>Gammaproteobacteria</taxon>
        <taxon>Enterobacterales</taxon>
        <taxon>Morganellaceae</taxon>
        <taxon>Xenorhabdus</taxon>
    </lineage>
</organism>
<gene>
    <name evidence="1" type="ORF">XCR1_4430005</name>
</gene>
<evidence type="ECO:0000313" key="1">
    <source>
        <dbReference type="EMBL" id="CDL86727.1"/>
    </source>
</evidence>
<dbReference type="AlphaFoldDB" id="W1J7I9"/>
<dbReference type="EMBL" id="CBXE010000383">
    <property type="protein sequence ID" value="CDL86727.1"/>
    <property type="molecule type" value="Genomic_DNA"/>
</dbReference>
<name>W1J7I9_9GAMM</name>
<reference evidence="1 2" key="1">
    <citation type="submission" date="2013-11" db="EMBL/GenBank/DDBJ databases">
        <title>Draft genome sequence and annotation of the entomopathogenic bacterium, Xenorhabdus cabanillasi strain JM26.</title>
        <authorList>
            <person name="Gualtieri M."/>
            <person name="Ogier J.C."/>
            <person name="Pages S."/>
            <person name="Givaudan A."/>
            <person name="Gaudriault S."/>
        </authorList>
    </citation>
    <scope>NUCLEOTIDE SEQUENCE [LARGE SCALE GENOMIC DNA]</scope>
    <source>
        <strain evidence="1 2">JM26</strain>
    </source>
</reference>
<sequence length="49" mass="5134">MPDMLDKLKQTNVTQAAETVLAAPLEKVCISCLMKAALGGSAMVIRGQS</sequence>
<dbReference type="Proteomes" id="UP000019197">
    <property type="component" value="Unassembled WGS sequence"/>
</dbReference>
<comment type="caution">
    <text evidence="1">The sequence shown here is derived from an EMBL/GenBank/DDBJ whole genome shotgun (WGS) entry which is preliminary data.</text>
</comment>
<protein>
    <submittedName>
        <fullName evidence="1">Uncharacterized protein</fullName>
    </submittedName>
</protein>
<accession>W1J7I9</accession>